<keyword evidence="1" id="KW-1133">Transmembrane helix</keyword>
<dbReference type="Proteomes" id="UP001150614">
    <property type="component" value="Unassembled WGS sequence"/>
</dbReference>
<evidence type="ECO:0000313" key="3">
    <source>
        <dbReference type="Proteomes" id="UP001150614"/>
    </source>
</evidence>
<dbReference type="EMBL" id="JANCLL010000054">
    <property type="protein sequence ID" value="MDD1947756.1"/>
    <property type="molecule type" value="Genomic_DNA"/>
</dbReference>
<reference evidence="2" key="1">
    <citation type="submission" date="2022-07" db="EMBL/GenBank/DDBJ databases">
        <title>Draft genome of Pseudomonas carnis strain LP isolated from cheese.</title>
        <authorList>
            <person name="Wolfe B.E."/>
        </authorList>
    </citation>
    <scope>NUCLEOTIDE SEQUENCE</scope>
    <source>
        <strain evidence="2">LP</strain>
    </source>
</reference>
<dbReference type="RefSeq" id="WP_156408312.1">
    <property type="nucleotide sequence ID" value="NZ_JANCLL010000054.1"/>
</dbReference>
<protein>
    <submittedName>
        <fullName evidence="2">Uncharacterized protein</fullName>
    </submittedName>
</protein>
<gene>
    <name evidence="2" type="ORF">NMG11_28435</name>
</gene>
<sequence>MDYADIYGVLIALALVIGTVLDHRRKRSAEDFERKRRDRKAEVERAARKAL</sequence>
<keyword evidence="1" id="KW-0472">Membrane</keyword>
<feature type="transmembrane region" description="Helical" evidence="1">
    <location>
        <begin position="6"/>
        <end position="24"/>
    </location>
</feature>
<organism evidence="2 3">
    <name type="scientific">Pseudomonas carnis</name>
    <dbReference type="NCBI Taxonomy" id="2487355"/>
    <lineage>
        <taxon>Bacteria</taxon>
        <taxon>Pseudomonadati</taxon>
        <taxon>Pseudomonadota</taxon>
        <taxon>Gammaproteobacteria</taxon>
        <taxon>Pseudomonadales</taxon>
        <taxon>Pseudomonadaceae</taxon>
        <taxon>Pseudomonas</taxon>
    </lineage>
</organism>
<accession>A0ABT5RQH8</accession>
<proteinExistence type="predicted"/>
<keyword evidence="3" id="KW-1185">Reference proteome</keyword>
<evidence type="ECO:0000313" key="2">
    <source>
        <dbReference type="EMBL" id="MDD1947756.1"/>
    </source>
</evidence>
<name>A0ABT5RQH8_9PSED</name>
<comment type="caution">
    <text evidence="2">The sequence shown here is derived from an EMBL/GenBank/DDBJ whole genome shotgun (WGS) entry which is preliminary data.</text>
</comment>
<evidence type="ECO:0000256" key="1">
    <source>
        <dbReference type="SAM" id="Phobius"/>
    </source>
</evidence>
<keyword evidence="1" id="KW-0812">Transmembrane</keyword>